<feature type="transmembrane region" description="Helical" evidence="1">
    <location>
        <begin position="108"/>
        <end position="125"/>
    </location>
</feature>
<feature type="transmembrane region" description="Helical" evidence="1">
    <location>
        <begin position="210"/>
        <end position="230"/>
    </location>
</feature>
<sequence length="238" mass="26662">MALSFSAVLNGISGTIVLLIGMFYSISFLLMYRKKKLKLIPIVSLLAFCAGLIFLGVSSNFLSLVFTGNNLDKNTYGLLSYTIIPVATLVALYLGFHIFKPKWKLQITIFYSILWVVYWVCIFFFTDSMFKDSTEVGVDLLDISLSSVVFYLTMFYVFSLLFVLSGGFFSLSRKFKKEDLNAPEIKYLNFLSLGWALFGISSIIDSGAPVGIPVLIIIARIMMCTAYILIFEGFKGAK</sequence>
<keyword evidence="1" id="KW-0472">Membrane</keyword>
<name>A0ABY6HKA7_9ARCH</name>
<evidence type="ECO:0008006" key="4">
    <source>
        <dbReference type="Google" id="ProtNLM"/>
    </source>
</evidence>
<gene>
    <name evidence="2" type="ORF">NEF87_000105</name>
</gene>
<feature type="transmembrane region" description="Helical" evidence="1">
    <location>
        <begin position="39"/>
        <end position="66"/>
    </location>
</feature>
<organism evidence="2 3">
    <name type="scientific">Candidatus Lokiarchaeum ossiferum</name>
    <dbReference type="NCBI Taxonomy" id="2951803"/>
    <lineage>
        <taxon>Archaea</taxon>
        <taxon>Promethearchaeati</taxon>
        <taxon>Promethearchaeota</taxon>
        <taxon>Promethearchaeia</taxon>
        <taxon>Promethearchaeales</taxon>
        <taxon>Promethearchaeaceae</taxon>
        <taxon>Candidatus Lokiarchaeum</taxon>
    </lineage>
</organism>
<accession>A0ABY6HKA7</accession>
<feature type="transmembrane region" description="Helical" evidence="1">
    <location>
        <begin position="12"/>
        <end position="32"/>
    </location>
</feature>
<dbReference type="EMBL" id="CP104013">
    <property type="protein sequence ID" value="UYP43820.1"/>
    <property type="molecule type" value="Genomic_DNA"/>
</dbReference>
<keyword evidence="1" id="KW-1133">Transmembrane helix</keyword>
<keyword evidence="1" id="KW-0812">Transmembrane</keyword>
<keyword evidence="3" id="KW-1185">Reference proteome</keyword>
<proteinExistence type="predicted"/>
<protein>
    <recommendedName>
        <fullName evidence="4">Histidine kinase N-terminal 7TM region domain-containing protein</fullName>
    </recommendedName>
</protein>
<evidence type="ECO:0000313" key="2">
    <source>
        <dbReference type="EMBL" id="UYP43820.1"/>
    </source>
</evidence>
<feature type="transmembrane region" description="Helical" evidence="1">
    <location>
        <begin position="145"/>
        <end position="166"/>
    </location>
</feature>
<dbReference type="Proteomes" id="UP001208689">
    <property type="component" value="Chromosome"/>
</dbReference>
<reference evidence="2" key="1">
    <citation type="submission" date="2022-09" db="EMBL/GenBank/DDBJ databases">
        <title>Actin cytoskeleton and complex cell architecture in an #Asgard archaeon.</title>
        <authorList>
            <person name="Ponce Toledo R.I."/>
            <person name="Schleper C."/>
            <person name="Rodrigues Oliveira T."/>
            <person name="Wollweber F."/>
            <person name="Xu J."/>
            <person name="Rittmann S."/>
            <person name="Klingl A."/>
            <person name="Pilhofer M."/>
        </authorList>
    </citation>
    <scope>NUCLEOTIDE SEQUENCE</scope>
    <source>
        <strain evidence="2">B-35</strain>
    </source>
</reference>
<feature type="transmembrane region" description="Helical" evidence="1">
    <location>
        <begin position="78"/>
        <end position="96"/>
    </location>
</feature>
<evidence type="ECO:0000313" key="3">
    <source>
        <dbReference type="Proteomes" id="UP001208689"/>
    </source>
</evidence>
<evidence type="ECO:0000256" key="1">
    <source>
        <dbReference type="SAM" id="Phobius"/>
    </source>
</evidence>
<feature type="transmembrane region" description="Helical" evidence="1">
    <location>
        <begin position="187"/>
        <end position="204"/>
    </location>
</feature>